<feature type="region of interest" description="Disordered" evidence="1">
    <location>
        <begin position="1"/>
        <end position="20"/>
    </location>
</feature>
<dbReference type="Proteomes" id="UP000019491">
    <property type="component" value="Unassembled WGS sequence"/>
</dbReference>
<comment type="caution">
    <text evidence="3">The sequence shown here is derived from an EMBL/GenBank/DDBJ whole genome shotgun (WGS) entry which is preliminary data.</text>
</comment>
<evidence type="ECO:0000313" key="4">
    <source>
        <dbReference type="Proteomes" id="UP000019491"/>
    </source>
</evidence>
<protein>
    <submittedName>
        <fullName evidence="3">Uncharacterized protein</fullName>
    </submittedName>
</protein>
<keyword evidence="4" id="KW-1185">Reference proteome</keyword>
<evidence type="ECO:0000313" key="3">
    <source>
        <dbReference type="EMBL" id="GAF43701.1"/>
    </source>
</evidence>
<gene>
    <name evidence="3" type="ORF">RW1_009_01250</name>
</gene>
<proteinExistence type="predicted"/>
<organism evidence="3 4">
    <name type="scientific">Rhodococcus wratislaviensis NBRC 100605</name>
    <dbReference type="NCBI Taxonomy" id="1219028"/>
    <lineage>
        <taxon>Bacteria</taxon>
        <taxon>Bacillati</taxon>
        <taxon>Actinomycetota</taxon>
        <taxon>Actinomycetes</taxon>
        <taxon>Mycobacteriales</taxon>
        <taxon>Nocardiaceae</taxon>
        <taxon>Rhodococcus</taxon>
    </lineage>
</organism>
<reference evidence="3 4" key="1">
    <citation type="submission" date="2014-02" db="EMBL/GenBank/DDBJ databases">
        <title>Whole genome shotgun sequence of Rhodococcus wratislaviensis NBRC 100605.</title>
        <authorList>
            <person name="Hosoyama A."/>
            <person name="Tsuchikane K."/>
            <person name="Yoshida I."/>
            <person name="Ohji S."/>
            <person name="Ichikawa N."/>
            <person name="Yamazoe A."/>
            <person name="Fujita N."/>
        </authorList>
    </citation>
    <scope>NUCLEOTIDE SEQUENCE [LARGE SCALE GENOMIC DNA]</scope>
    <source>
        <strain evidence="3 4">NBRC 100605</strain>
    </source>
</reference>
<dbReference type="EMBL" id="BAWF01000009">
    <property type="protein sequence ID" value="GAF43701.1"/>
    <property type="molecule type" value="Genomic_DNA"/>
</dbReference>
<dbReference type="AlphaFoldDB" id="X0Q0L9"/>
<keyword evidence="2" id="KW-0812">Transmembrane</keyword>
<keyword evidence="2" id="KW-1133">Transmembrane helix</keyword>
<evidence type="ECO:0000256" key="2">
    <source>
        <dbReference type="SAM" id="Phobius"/>
    </source>
</evidence>
<accession>X0Q0L9</accession>
<evidence type="ECO:0000256" key="1">
    <source>
        <dbReference type="SAM" id="MobiDB-lite"/>
    </source>
</evidence>
<feature type="transmembrane region" description="Helical" evidence="2">
    <location>
        <begin position="36"/>
        <end position="58"/>
    </location>
</feature>
<sequence>MTDASAATGALASGVGRGQPAEGTCHGLRSGVLLPLPYALVVAVLGCPVSGATGYLYIPADATMIELKDLRLEPTGG</sequence>
<name>X0Q0L9_RHOWR</name>
<keyword evidence="2" id="KW-0472">Membrane</keyword>